<dbReference type="AlphaFoldDB" id="A0A347ZVT8"/>
<sequence>MTDYPLVSIITPSYNQAAYLEATLRSVLEQNYPNIEYLVVDGASTDGSLEIIQRYAPRLSWWVSEKDRGQAEAINKGLRRAKGEFVAWLNSDDLYAQGAVSKAVAVLLTNPQLGMVFSDVFSIDANNEVFNTMRYGDWNLLDLMSFHIIGQPGVFMRRSVLERAGYLDLDYHYLLDHQLWLRMAAQAPIRHVDDFFAAARFHAEAKNVAMAAEFGREAFAIVDWMQTNPELAALFADDERSIRAGAYLLSARYLQDGGRQGRAFVHYLKSLWYHPATAWRERRRMLFALGSLVLPLDKLRDRYLQSRSQKVRSLELQEYTRLFNYAQRKEE</sequence>
<reference evidence="2 3" key="1">
    <citation type="submission" date="2018-08" db="EMBL/GenBank/DDBJ databases">
        <title>Genomic Encyclopedia of Type Strains, Phase IV (KMG-IV): sequencing the most valuable type-strain genomes for metagenomic binning, comparative biology and taxonomic classification.</title>
        <authorList>
            <person name="Goeker M."/>
        </authorList>
    </citation>
    <scope>NUCLEOTIDE SEQUENCE [LARGE SCALE GENOMIC DNA]</scope>
    <source>
        <strain evidence="2 3">DSM 23923</strain>
    </source>
</reference>
<dbReference type="Pfam" id="PF00535">
    <property type="entry name" value="Glycos_transf_2"/>
    <property type="match status" value="1"/>
</dbReference>
<dbReference type="OrthoDB" id="396512at2"/>
<keyword evidence="3" id="KW-1185">Reference proteome</keyword>
<comment type="caution">
    <text evidence="2">The sequence shown here is derived from an EMBL/GenBank/DDBJ whole genome shotgun (WGS) entry which is preliminary data.</text>
</comment>
<evidence type="ECO:0000313" key="2">
    <source>
        <dbReference type="EMBL" id="REG07115.1"/>
    </source>
</evidence>
<dbReference type="InterPro" id="IPR001173">
    <property type="entry name" value="Glyco_trans_2-like"/>
</dbReference>
<feature type="domain" description="Glycosyltransferase 2-like" evidence="1">
    <location>
        <begin position="8"/>
        <end position="129"/>
    </location>
</feature>
<evidence type="ECO:0000259" key="1">
    <source>
        <dbReference type="Pfam" id="PF00535"/>
    </source>
</evidence>
<protein>
    <submittedName>
        <fullName evidence="2">Glycosyltransferase involved in cell wall biosynthesis</fullName>
    </submittedName>
</protein>
<keyword evidence="2" id="KW-0808">Transferase</keyword>
<dbReference type="Gene3D" id="3.90.550.10">
    <property type="entry name" value="Spore Coat Polysaccharide Biosynthesis Protein SpsA, Chain A"/>
    <property type="match status" value="1"/>
</dbReference>
<gene>
    <name evidence="2" type="ORF">DFR64_2319</name>
</gene>
<proteinExistence type="predicted"/>
<organism evidence="2 3">
    <name type="scientific">Pelolinea submarina</name>
    <dbReference type="NCBI Taxonomy" id="913107"/>
    <lineage>
        <taxon>Bacteria</taxon>
        <taxon>Bacillati</taxon>
        <taxon>Chloroflexota</taxon>
        <taxon>Anaerolineae</taxon>
        <taxon>Anaerolineales</taxon>
        <taxon>Anaerolineaceae</taxon>
        <taxon>Pelolinea</taxon>
    </lineage>
</organism>
<dbReference type="InterPro" id="IPR029044">
    <property type="entry name" value="Nucleotide-diphossugar_trans"/>
</dbReference>
<dbReference type="GO" id="GO:0016740">
    <property type="term" value="F:transferase activity"/>
    <property type="evidence" value="ECO:0007669"/>
    <property type="project" value="UniProtKB-KW"/>
</dbReference>
<dbReference type="SUPFAM" id="SSF53448">
    <property type="entry name" value="Nucleotide-diphospho-sugar transferases"/>
    <property type="match status" value="1"/>
</dbReference>
<dbReference type="RefSeq" id="WP_116225592.1">
    <property type="nucleotide sequence ID" value="NZ_AP018437.1"/>
</dbReference>
<dbReference type="PANTHER" id="PTHR22916:SF65">
    <property type="entry name" value="SLR1065 PROTEIN"/>
    <property type="match status" value="1"/>
</dbReference>
<dbReference type="EMBL" id="QUMS01000003">
    <property type="protein sequence ID" value="REG07115.1"/>
    <property type="molecule type" value="Genomic_DNA"/>
</dbReference>
<dbReference type="CDD" id="cd06433">
    <property type="entry name" value="GT_2_WfgS_like"/>
    <property type="match status" value="1"/>
</dbReference>
<evidence type="ECO:0000313" key="3">
    <source>
        <dbReference type="Proteomes" id="UP000256388"/>
    </source>
</evidence>
<dbReference type="PANTHER" id="PTHR22916">
    <property type="entry name" value="GLYCOSYLTRANSFERASE"/>
    <property type="match status" value="1"/>
</dbReference>
<dbReference type="Proteomes" id="UP000256388">
    <property type="component" value="Unassembled WGS sequence"/>
</dbReference>
<accession>A0A347ZVT8</accession>
<name>A0A347ZVT8_9CHLR</name>